<gene>
    <name evidence="3" type="ORF">HMPREF1705_04008</name>
</gene>
<feature type="domain" description="CRISPR type III-associated protein" evidence="2">
    <location>
        <begin position="28"/>
        <end position="228"/>
    </location>
</feature>
<evidence type="ECO:0000256" key="1">
    <source>
        <dbReference type="ARBA" id="ARBA00023118"/>
    </source>
</evidence>
<dbReference type="RefSeq" id="WP_009202448.1">
    <property type="nucleotide sequence ID" value="NZ_ACJX03000001.1"/>
</dbReference>
<dbReference type="PANTHER" id="PTHR35579:SF3">
    <property type="entry name" value="CRISPR SYSTEM CMS ENDORIBONUCLEASE CSM3"/>
    <property type="match status" value="1"/>
</dbReference>
<dbReference type="NCBIfam" id="TIGR02581">
    <property type="entry name" value="cas_cyan_RAMP"/>
    <property type="match status" value="1"/>
</dbReference>
<dbReference type="STRING" id="592015.HMPREF1705_04008"/>
<comment type="caution">
    <text evidence="3">The sequence shown here is derived from an EMBL/GenBank/DDBJ whole genome shotgun (WGS) entry which is preliminary data.</text>
</comment>
<name>A0A0T5X8P2_9BACT</name>
<sequence>MKSFFQFENQWVITAVLHMETALSVGNRTSILPAGSDLPVVKTPEGIPFVPGSSLKGVVRTYTERILRTINALNKQHRGERIWACDPLDKGNCCITADQKKMLLEEAGNDDERFTQLIWHNSCTACRLFGSQWLASRLSFQDAMLKNRDCLLRLTEVRDGVGIDRDLGSAKPGLKYDFETVPQGAEFGIHIIAENADEWEIGLLVLALETMEKGELPVGGKTTRGLGWGKLNELKVQLISQDILLGYLAGKEQPTERSSQDILETLVTDLKS</sequence>
<evidence type="ECO:0000313" key="3">
    <source>
        <dbReference type="EMBL" id="KRT34762.1"/>
    </source>
</evidence>
<dbReference type="OrthoDB" id="1063910at2"/>
<dbReference type="PANTHER" id="PTHR35579">
    <property type="entry name" value="CRISPR SYSTEM CMS ENDORIBONUCLEASE CSM3"/>
    <property type="match status" value="1"/>
</dbReference>
<dbReference type="InterPro" id="IPR013411">
    <property type="entry name" value="CRISPR-assoc_RAMP_Csx7"/>
</dbReference>
<dbReference type="EMBL" id="ACJX03000001">
    <property type="protein sequence ID" value="KRT34762.1"/>
    <property type="molecule type" value="Genomic_DNA"/>
</dbReference>
<dbReference type="InterPro" id="IPR052216">
    <property type="entry name" value="CRISPR_Csm3_endoribonuclease"/>
</dbReference>
<dbReference type="InterPro" id="IPR005537">
    <property type="entry name" value="RAMP_III_fam"/>
</dbReference>
<organism evidence="3 4">
    <name type="scientific">Acetomicrobium hydrogeniformans ATCC BAA-1850</name>
    <dbReference type="NCBI Taxonomy" id="592015"/>
    <lineage>
        <taxon>Bacteria</taxon>
        <taxon>Thermotogati</taxon>
        <taxon>Synergistota</taxon>
        <taxon>Synergistia</taxon>
        <taxon>Synergistales</taxon>
        <taxon>Acetomicrobiaceae</taxon>
        <taxon>Acetomicrobium</taxon>
    </lineage>
</organism>
<dbReference type="GO" id="GO:0051607">
    <property type="term" value="P:defense response to virus"/>
    <property type="evidence" value="ECO:0007669"/>
    <property type="project" value="UniProtKB-KW"/>
</dbReference>
<protein>
    <submittedName>
        <fullName evidence="3">CRISPR-associated RAMP protein, SSO1426 family</fullName>
    </submittedName>
</protein>
<dbReference type="Pfam" id="PF03787">
    <property type="entry name" value="RAMPs"/>
    <property type="match status" value="1"/>
</dbReference>
<dbReference type="eggNOG" id="COG1337">
    <property type="taxonomic scope" value="Bacteria"/>
</dbReference>
<keyword evidence="4" id="KW-1185">Reference proteome</keyword>
<evidence type="ECO:0000259" key="2">
    <source>
        <dbReference type="Pfam" id="PF03787"/>
    </source>
</evidence>
<reference evidence="4" key="1">
    <citation type="submission" date="2012-09" db="EMBL/GenBank/DDBJ databases">
        <authorList>
            <person name="Weinstock G."/>
            <person name="Sodergren E."/>
            <person name="Clifton S."/>
            <person name="Fulton L."/>
            <person name="Fulton B."/>
            <person name="Courtney L."/>
            <person name="Fronick C."/>
            <person name="Harrison M."/>
            <person name="Strong C."/>
            <person name="Farmer C."/>
            <person name="Delehaunty K."/>
            <person name="Markovic C."/>
            <person name="Hall O."/>
            <person name="Minx P."/>
            <person name="Tomlinson C."/>
            <person name="Mitreva M."/>
            <person name="Nelson J."/>
            <person name="Hou S."/>
            <person name="Wollam A."/>
            <person name="Pepin K.H."/>
            <person name="Johnson M."/>
            <person name="Bhonagiri V."/>
            <person name="Nash W.E."/>
            <person name="Suruliraj S."/>
            <person name="Warren W."/>
            <person name="Chinwalla A."/>
            <person name="Mardis E.R."/>
            <person name="Wilson R.K."/>
        </authorList>
    </citation>
    <scope>NUCLEOTIDE SEQUENCE [LARGE SCALE GENOMIC DNA]</scope>
    <source>
        <strain evidence="4">OS1</strain>
    </source>
</reference>
<dbReference type="AlphaFoldDB" id="A0A0T5X8P2"/>
<proteinExistence type="predicted"/>
<keyword evidence="1" id="KW-0051">Antiviral defense</keyword>
<dbReference type="Proteomes" id="UP000005273">
    <property type="component" value="Unassembled WGS sequence"/>
</dbReference>
<accession>A0A0T5X8P2</accession>
<evidence type="ECO:0000313" key="4">
    <source>
        <dbReference type="Proteomes" id="UP000005273"/>
    </source>
</evidence>